<comment type="caution">
    <text evidence="1">The sequence shown here is derived from an EMBL/GenBank/DDBJ whole genome shotgun (WGS) entry which is preliminary data.</text>
</comment>
<keyword evidence="2" id="KW-1185">Reference proteome</keyword>
<sequence length="118" mass="12825">MNSVSFSKRGHLHNGTECAPAIIAVVTARCSGIGIPDRSPDHESELPAAIANHEFGESLGGMRIGNYYLGNNTGRGDHARKISNLRLGDASRVPGRLTGARRKIRAKWKELRGDFFRG</sequence>
<evidence type="ECO:0000313" key="1">
    <source>
        <dbReference type="EMBL" id="KAJ3660840.1"/>
    </source>
</evidence>
<proteinExistence type="predicted"/>
<protein>
    <submittedName>
        <fullName evidence="1">Uncharacterized protein</fullName>
    </submittedName>
</protein>
<accession>A0AA38IPL4</accession>
<organism evidence="1 2">
    <name type="scientific">Zophobas morio</name>
    <dbReference type="NCBI Taxonomy" id="2755281"/>
    <lineage>
        <taxon>Eukaryota</taxon>
        <taxon>Metazoa</taxon>
        <taxon>Ecdysozoa</taxon>
        <taxon>Arthropoda</taxon>
        <taxon>Hexapoda</taxon>
        <taxon>Insecta</taxon>
        <taxon>Pterygota</taxon>
        <taxon>Neoptera</taxon>
        <taxon>Endopterygota</taxon>
        <taxon>Coleoptera</taxon>
        <taxon>Polyphaga</taxon>
        <taxon>Cucujiformia</taxon>
        <taxon>Tenebrionidae</taxon>
        <taxon>Zophobas</taxon>
    </lineage>
</organism>
<dbReference type="EMBL" id="JALNTZ010000002">
    <property type="protein sequence ID" value="KAJ3660840.1"/>
    <property type="molecule type" value="Genomic_DNA"/>
</dbReference>
<dbReference type="Proteomes" id="UP001168821">
    <property type="component" value="Unassembled WGS sequence"/>
</dbReference>
<reference evidence="1" key="1">
    <citation type="journal article" date="2023" name="G3 (Bethesda)">
        <title>Whole genome assemblies of Zophobas morio and Tenebrio molitor.</title>
        <authorList>
            <person name="Kaur S."/>
            <person name="Stinson S.A."/>
            <person name="diCenzo G.C."/>
        </authorList>
    </citation>
    <scope>NUCLEOTIDE SEQUENCE</scope>
    <source>
        <strain evidence="1">QUZm001</strain>
    </source>
</reference>
<dbReference type="AlphaFoldDB" id="A0AA38IPL4"/>
<name>A0AA38IPL4_9CUCU</name>
<evidence type="ECO:0000313" key="2">
    <source>
        <dbReference type="Proteomes" id="UP001168821"/>
    </source>
</evidence>
<gene>
    <name evidence="1" type="ORF">Zmor_005271</name>
</gene>